<evidence type="ECO:0000256" key="1">
    <source>
        <dbReference type="ARBA" id="ARBA00010641"/>
    </source>
</evidence>
<comment type="similarity">
    <text evidence="1">Belongs to the sigma-70 factor family. ECF subfamily.</text>
</comment>
<dbReference type="NCBIfam" id="NF009164">
    <property type="entry name" value="PRK12511.1"/>
    <property type="match status" value="1"/>
</dbReference>
<accession>A0ABN1MCN8</accession>
<dbReference type="InterPro" id="IPR007627">
    <property type="entry name" value="RNA_pol_sigma70_r2"/>
</dbReference>
<protein>
    <submittedName>
        <fullName evidence="8">Sigma-70 family RNA polymerase sigma factor</fullName>
    </submittedName>
</protein>
<keyword evidence="2" id="KW-0805">Transcription regulation</keyword>
<dbReference type="Gene3D" id="1.10.10.10">
    <property type="entry name" value="Winged helix-like DNA-binding domain superfamily/Winged helix DNA-binding domain"/>
    <property type="match status" value="1"/>
</dbReference>
<evidence type="ECO:0000256" key="3">
    <source>
        <dbReference type="ARBA" id="ARBA00023082"/>
    </source>
</evidence>
<evidence type="ECO:0000256" key="4">
    <source>
        <dbReference type="ARBA" id="ARBA00023163"/>
    </source>
</evidence>
<feature type="domain" description="RNA polymerase sigma factor 70 region 4 type 2" evidence="7">
    <location>
        <begin position="99"/>
        <end position="151"/>
    </location>
</feature>
<feature type="region of interest" description="Disordered" evidence="5">
    <location>
        <begin position="72"/>
        <end position="92"/>
    </location>
</feature>
<evidence type="ECO:0000259" key="6">
    <source>
        <dbReference type="Pfam" id="PF04542"/>
    </source>
</evidence>
<dbReference type="InterPro" id="IPR013324">
    <property type="entry name" value="RNA_pol_sigma_r3/r4-like"/>
</dbReference>
<name>A0ABN1MCN8_9SPHN</name>
<dbReference type="EMBL" id="BAAAFE010000017">
    <property type="protein sequence ID" value="GAA0867382.1"/>
    <property type="molecule type" value="Genomic_DNA"/>
</dbReference>
<organism evidence="8 9">
    <name type="scientific">Sphingopyxis soli</name>
    <dbReference type="NCBI Taxonomy" id="592051"/>
    <lineage>
        <taxon>Bacteria</taxon>
        <taxon>Pseudomonadati</taxon>
        <taxon>Pseudomonadota</taxon>
        <taxon>Alphaproteobacteria</taxon>
        <taxon>Sphingomonadales</taxon>
        <taxon>Sphingomonadaceae</taxon>
        <taxon>Sphingopyxis</taxon>
    </lineage>
</organism>
<evidence type="ECO:0000313" key="8">
    <source>
        <dbReference type="EMBL" id="GAA0867382.1"/>
    </source>
</evidence>
<dbReference type="InterPro" id="IPR013325">
    <property type="entry name" value="RNA_pol_sigma_r2"/>
</dbReference>
<keyword evidence="3" id="KW-0731">Sigma factor</keyword>
<dbReference type="InterPro" id="IPR013249">
    <property type="entry name" value="RNA_pol_sigma70_r4_t2"/>
</dbReference>
<gene>
    <name evidence="8" type="ORF">GCM10009115_35020</name>
</gene>
<dbReference type="PANTHER" id="PTHR43133">
    <property type="entry name" value="RNA POLYMERASE ECF-TYPE SIGMA FACTO"/>
    <property type="match status" value="1"/>
</dbReference>
<feature type="domain" description="RNA polymerase sigma-70 region 2" evidence="6">
    <location>
        <begin position="10"/>
        <end position="71"/>
    </location>
</feature>
<dbReference type="Gene3D" id="1.10.1740.10">
    <property type="match status" value="1"/>
</dbReference>
<reference evidence="8 9" key="1">
    <citation type="journal article" date="2019" name="Int. J. Syst. Evol. Microbiol.">
        <title>The Global Catalogue of Microorganisms (GCM) 10K type strain sequencing project: providing services to taxonomists for standard genome sequencing and annotation.</title>
        <authorList>
            <consortium name="The Broad Institute Genomics Platform"/>
            <consortium name="The Broad Institute Genome Sequencing Center for Infectious Disease"/>
            <person name="Wu L."/>
            <person name="Ma J."/>
        </authorList>
    </citation>
    <scope>NUCLEOTIDE SEQUENCE [LARGE SCALE GENOMIC DNA]</scope>
    <source>
        <strain evidence="8 9">JCM 15910</strain>
    </source>
</reference>
<sequence>MTIPPPRIVELLPALMRYARRLARDQSDAEDLVQETLASAYAHIGQYQPGRSLRVWLFTILHNSFISRTRHDAVRERHRTGTAPAAAEASPQEHSVRLREIAEALDRLSPEQRQVLHLVAVDGLSYQEAADAIGIPIGTLISRLSRARARLRAIESGEAGDSRPPVALRIVES</sequence>
<dbReference type="SUPFAM" id="SSF88659">
    <property type="entry name" value="Sigma3 and sigma4 domains of RNA polymerase sigma factors"/>
    <property type="match status" value="1"/>
</dbReference>
<dbReference type="InterPro" id="IPR039425">
    <property type="entry name" value="RNA_pol_sigma-70-like"/>
</dbReference>
<dbReference type="Pfam" id="PF04542">
    <property type="entry name" value="Sigma70_r2"/>
    <property type="match status" value="1"/>
</dbReference>
<proteinExistence type="inferred from homology"/>
<keyword evidence="4" id="KW-0804">Transcription</keyword>
<dbReference type="SUPFAM" id="SSF88946">
    <property type="entry name" value="Sigma2 domain of RNA polymerase sigma factors"/>
    <property type="match status" value="1"/>
</dbReference>
<dbReference type="NCBIfam" id="TIGR02937">
    <property type="entry name" value="sigma70-ECF"/>
    <property type="match status" value="1"/>
</dbReference>
<dbReference type="RefSeq" id="WP_215350473.1">
    <property type="nucleotide sequence ID" value="NZ_BAAAFE010000017.1"/>
</dbReference>
<keyword evidence="9" id="KW-1185">Reference proteome</keyword>
<dbReference type="Pfam" id="PF08281">
    <property type="entry name" value="Sigma70_r4_2"/>
    <property type="match status" value="1"/>
</dbReference>
<dbReference type="InterPro" id="IPR036388">
    <property type="entry name" value="WH-like_DNA-bd_sf"/>
</dbReference>
<evidence type="ECO:0000259" key="7">
    <source>
        <dbReference type="Pfam" id="PF08281"/>
    </source>
</evidence>
<evidence type="ECO:0000256" key="5">
    <source>
        <dbReference type="SAM" id="MobiDB-lite"/>
    </source>
</evidence>
<evidence type="ECO:0000313" key="9">
    <source>
        <dbReference type="Proteomes" id="UP001500738"/>
    </source>
</evidence>
<dbReference type="Proteomes" id="UP001500738">
    <property type="component" value="Unassembled WGS sequence"/>
</dbReference>
<dbReference type="PANTHER" id="PTHR43133:SF25">
    <property type="entry name" value="RNA POLYMERASE SIGMA FACTOR RFAY-RELATED"/>
    <property type="match status" value="1"/>
</dbReference>
<dbReference type="InterPro" id="IPR014284">
    <property type="entry name" value="RNA_pol_sigma-70_dom"/>
</dbReference>
<evidence type="ECO:0000256" key="2">
    <source>
        <dbReference type="ARBA" id="ARBA00023015"/>
    </source>
</evidence>
<comment type="caution">
    <text evidence="8">The sequence shown here is derived from an EMBL/GenBank/DDBJ whole genome shotgun (WGS) entry which is preliminary data.</text>
</comment>